<reference evidence="2" key="1">
    <citation type="journal article" date="2020" name="G3 (Bethesda)">
        <title>High-Quality Assemblies for Three Invasive Social Wasps from the &lt;i&gt;Vespula&lt;/i&gt; Genus.</title>
        <authorList>
            <person name="Harrop T.W.R."/>
            <person name="Guhlin J."/>
            <person name="McLaughlin G.M."/>
            <person name="Permina E."/>
            <person name="Stockwell P."/>
            <person name="Gilligan J."/>
            <person name="Le Lec M.F."/>
            <person name="Gruber M.A.M."/>
            <person name="Quinn O."/>
            <person name="Lovegrove M."/>
            <person name="Duncan E.J."/>
            <person name="Remnant E.J."/>
            <person name="Van Eeckhoven J."/>
            <person name="Graham B."/>
            <person name="Knapp R.A."/>
            <person name="Langford K.W."/>
            <person name="Kronenberg Z."/>
            <person name="Press M.O."/>
            <person name="Eacker S.M."/>
            <person name="Wilson-Rankin E.E."/>
            <person name="Purcell J."/>
            <person name="Lester P.J."/>
            <person name="Dearden P.K."/>
        </authorList>
    </citation>
    <scope>NUCLEOTIDE SEQUENCE</scope>
    <source>
        <strain evidence="2">Marl-1</strain>
    </source>
</reference>
<name>A0A834MQE6_VESVU</name>
<accession>A0A834MQE6</accession>
<organism evidence="2 3">
    <name type="scientific">Vespula vulgaris</name>
    <name type="common">Yellow jacket</name>
    <name type="synonym">Wasp</name>
    <dbReference type="NCBI Taxonomy" id="7454"/>
    <lineage>
        <taxon>Eukaryota</taxon>
        <taxon>Metazoa</taxon>
        <taxon>Ecdysozoa</taxon>
        <taxon>Arthropoda</taxon>
        <taxon>Hexapoda</taxon>
        <taxon>Insecta</taxon>
        <taxon>Pterygota</taxon>
        <taxon>Neoptera</taxon>
        <taxon>Endopterygota</taxon>
        <taxon>Hymenoptera</taxon>
        <taxon>Apocrita</taxon>
        <taxon>Aculeata</taxon>
        <taxon>Vespoidea</taxon>
        <taxon>Vespidae</taxon>
        <taxon>Vespinae</taxon>
        <taxon>Vespula</taxon>
    </lineage>
</organism>
<feature type="chain" id="PRO_5032421047" evidence="1">
    <location>
        <begin position="17"/>
        <end position="78"/>
    </location>
</feature>
<dbReference type="EMBL" id="JACSEA010000020">
    <property type="protein sequence ID" value="KAF7381482.1"/>
    <property type="molecule type" value="Genomic_DNA"/>
</dbReference>
<gene>
    <name evidence="2" type="ORF">HZH66_013876</name>
</gene>
<proteinExistence type="predicted"/>
<keyword evidence="3" id="KW-1185">Reference proteome</keyword>
<feature type="signal peptide" evidence="1">
    <location>
        <begin position="1"/>
        <end position="16"/>
    </location>
</feature>
<keyword evidence="1" id="KW-0732">Signal</keyword>
<comment type="caution">
    <text evidence="2">The sequence shown here is derived from an EMBL/GenBank/DDBJ whole genome shotgun (WGS) entry which is preliminary data.</text>
</comment>
<dbReference type="AlphaFoldDB" id="A0A834MQE6"/>
<evidence type="ECO:0000256" key="1">
    <source>
        <dbReference type="SAM" id="SignalP"/>
    </source>
</evidence>
<dbReference type="Proteomes" id="UP000614350">
    <property type="component" value="Unassembled WGS sequence"/>
</dbReference>
<evidence type="ECO:0000313" key="3">
    <source>
        <dbReference type="Proteomes" id="UP000614350"/>
    </source>
</evidence>
<sequence>MTKSLLLLRNLQLVRILPLLFEPSCYKEGSPKHNSTIKTALDASESFSDRATSLRHLIATTQQQTLNETTHRNQVDLW</sequence>
<evidence type="ECO:0000313" key="2">
    <source>
        <dbReference type="EMBL" id="KAF7381482.1"/>
    </source>
</evidence>
<protein>
    <submittedName>
        <fullName evidence="2">Uncharacterized protein</fullName>
    </submittedName>
</protein>